<name>A0A815SFZ8_9BILA</name>
<organism evidence="2 4">
    <name type="scientific">Rotaria magnacalcarata</name>
    <dbReference type="NCBI Taxonomy" id="392030"/>
    <lineage>
        <taxon>Eukaryota</taxon>
        <taxon>Metazoa</taxon>
        <taxon>Spiralia</taxon>
        <taxon>Gnathifera</taxon>
        <taxon>Rotifera</taxon>
        <taxon>Eurotatoria</taxon>
        <taxon>Bdelloidea</taxon>
        <taxon>Philodinida</taxon>
        <taxon>Philodinidae</taxon>
        <taxon>Rotaria</taxon>
    </lineage>
</organism>
<comment type="caution">
    <text evidence="2">The sequence shown here is derived from an EMBL/GenBank/DDBJ whole genome shotgun (WGS) entry which is preliminary data.</text>
</comment>
<proteinExistence type="predicted"/>
<dbReference type="InterPro" id="IPR000477">
    <property type="entry name" value="RT_dom"/>
</dbReference>
<dbReference type="AlphaFoldDB" id="A0A815SFZ8"/>
<reference evidence="2" key="1">
    <citation type="submission" date="2021-02" db="EMBL/GenBank/DDBJ databases">
        <authorList>
            <person name="Nowell W R."/>
        </authorList>
    </citation>
    <scope>NUCLEOTIDE SEQUENCE</scope>
</reference>
<evidence type="ECO:0000313" key="2">
    <source>
        <dbReference type="EMBL" id="CAF1492425.1"/>
    </source>
</evidence>
<dbReference type="Proteomes" id="UP000681967">
    <property type="component" value="Unassembled WGS sequence"/>
</dbReference>
<dbReference type="Pfam" id="PF26215">
    <property type="entry name" value="HTH_animal"/>
    <property type="match status" value="1"/>
</dbReference>
<evidence type="ECO:0000313" key="3">
    <source>
        <dbReference type="EMBL" id="CAF4153322.1"/>
    </source>
</evidence>
<sequence>MRLLSRVETRRGCFKHTPHPRPIIACINGPTTLISKFLNNLLALIFLKVIRETTFINDIDVIRKLEQYVLDGHFQFTTKFIVIDVTDLYTMIPREGAILALLRFLEENSYHGKIGSLPIDSIMKLARLVIDSNCFVYNNRYYKQIRGGAMGSAFTQVLANIYMYYWEQDLIKYAVEHKGIYGRDIDDIFMATNQTTVEIQQELKKMMKKDINIKINYEINTSVNFLDITITNENGQLKTSIYHKPTTEPYILPFTSDHPRQIHRNIPYAALMRAARLCSNVADFNSEQIRIDMSLLLNNYPSKFIKRQFNRFFTSNDAMSV</sequence>
<dbReference type="Proteomes" id="UP000663855">
    <property type="component" value="Unassembled WGS sequence"/>
</dbReference>
<evidence type="ECO:0000259" key="1">
    <source>
        <dbReference type="PROSITE" id="PS50878"/>
    </source>
</evidence>
<gene>
    <name evidence="3" type="ORF">BYL167_LOCUS21654</name>
    <name evidence="2" type="ORF">CJN711_LOCUS26784</name>
</gene>
<feature type="domain" description="Reverse transcriptase" evidence="1">
    <location>
        <begin position="1"/>
        <end position="241"/>
    </location>
</feature>
<dbReference type="InterPro" id="IPR058912">
    <property type="entry name" value="HTH_animal"/>
</dbReference>
<dbReference type="PANTHER" id="PTHR21301">
    <property type="entry name" value="REVERSE TRANSCRIPTASE"/>
    <property type="match status" value="1"/>
</dbReference>
<dbReference type="EMBL" id="CAJOBH010009960">
    <property type="protein sequence ID" value="CAF4153322.1"/>
    <property type="molecule type" value="Genomic_DNA"/>
</dbReference>
<evidence type="ECO:0000313" key="4">
    <source>
        <dbReference type="Proteomes" id="UP000663855"/>
    </source>
</evidence>
<dbReference type="PROSITE" id="PS50878">
    <property type="entry name" value="RT_POL"/>
    <property type="match status" value="1"/>
</dbReference>
<protein>
    <recommendedName>
        <fullName evidence="1">Reverse transcriptase domain-containing protein</fullName>
    </recommendedName>
</protein>
<dbReference type="EMBL" id="CAJNOV010012619">
    <property type="protein sequence ID" value="CAF1492425.1"/>
    <property type="molecule type" value="Genomic_DNA"/>
</dbReference>
<accession>A0A815SFZ8</accession>
<dbReference type="PANTHER" id="PTHR21301:SF10">
    <property type="entry name" value="REVERSE TRANSCRIPTASE DOMAIN-CONTAINING PROTEIN"/>
    <property type="match status" value="1"/>
</dbReference>